<dbReference type="PROSITE" id="PS51257">
    <property type="entry name" value="PROKAR_LIPOPROTEIN"/>
    <property type="match status" value="1"/>
</dbReference>
<dbReference type="STRING" id="1192034.CAP_8215"/>
<dbReference type="eggNOG" id="COG0366">
    <property type="taxonomic scope" value="Bacteria"/>
</dbReference>
<evidence type="ECO:0000256" key="2">
    <source>
        <dbReference type="ARBA" id="ARBA00008061"/>
    </source>
</evidence>
<evidence type="ECO:0000313" key="9">
    <source>
        <dbReference type="EMBL" id="EYF07714.1"/>
    </source>
</evidence>
<dbReference type="InterPro" id="IPR013780">
    <property type="entry name" value="Glyco_hydro_b"/>
</dbReference>
<evidence type="ECO:0000259" key="8">
    <source>
        <dbReference type="SMART" id="SM00642"/>
    </source>
</evidence>
<dbReference type="SUPFAM" id="SSF81296">
    <property type="entry name" value="E set domains"/>
    <property type="match status" value="1"/>
</dbReference>
<feature type="domain" description="Glycosyl hydrolase family 13 catalytic" evidence="8">
    <location>
        <begin position="201"/>
        <end position="606"/>
    </location>
</feature>
<dbReference type="OrthoDB" id="9760647at2"/>
<proteinExistence type="inferred from homology"/>
<reference evidence="9 10" key="1">
    <citation type="submission" date="2013-05" db="EMBL/GenBank/DDBJ databases">
        <title>Genome assembly of Chondromyces apiculatus DSM 436.</title>
        <authorList>
            <person name="Sharma G."/>
            <person name="Khatri I."/>
            <person name="Kaur C."/>
            <person name="Mayilraj S."/>
            <person name="Subramanian S."/>
        </authorList>
    </citation>
    <scope>NUCLEOTIDE SEQUENCE [LARGE SCALE GENOMIC DNA]</scope>
    <source>
        <strain evidence="9 10">DSM 436</strain>
    </source>
</reference>
<keyword evidence="4 7" id="KW-0732">Signal</keyword>
<dbReference type="GO" id="GO:0005975">
    <property type="term" value="P:carbohydrate metabolic process"/>
    <property type="evidence" value="ECO:0007669"/>
    <property type="project" value="InterPro"/>
</dbReference>
<dbReference type="RefSeq" id="WP_052374313.1">
    <property type="nucleotide sequence ID" value="NZ_ASRX01000008.1"/>
</dbReference>
<organism evidence="9 10">
    <name type="scientific">Chondromyces apiculatus DSM 436</name>
    <dbReference type="NCBI Taxonomy" id="1192034"/>
    <lineage>
        <taxon>Bacteria</taxon>
        <taxon>Pseudomonadati</taxon>
        <taxon>Myxococcota</taxon>
        <taxon>Polyangia</taxon>
        <taxon>Polyangiales</taxon>
        <taxon>Polyangiaceae</taxon>
        <taxon>Chondromyces</taxon>
    </lineage>
</organism>
<feature type="signal peptide" evidence="7">
    <location>
        <begin position="1"/>
        <end position="25"/>
    </location>
</feature>
<dbReference type="Gene3D" id="3.20.20.80">
    <property type="entry name" value="Glycosidases"/>
    <property type="match status" value="1"/>
</dbReference>
<dbReference type="Pfam" id="PF00128">
    <property type="entry name" value="Alpha-amylase"/>
    <property type="match status" value="1"/>
</dbReference>
<feature type="chain" id="PRO_5001496576" evidence="7">
    <location>
        <begin position="26"/>
        <end position="685"/>
    </location>
</feature>
<evidence type="ECO:0000256" key="1">
    <source>
        <dbReference type="ARBA" id="ARBA00001913"/>
    </source>
</evidence>
<comment type="caution">
    <text evidence="9">The sequence shown here is derived from an EMBL/GenBank/DDBJ whole genome shotgun (WGS) entry which is preliminary data.</text>
</comment>
<evidence type="ECO:0000256" key="4">
    <source>
        <dbReference type="ARBA" id="ARBA00022729"/>
    </source>
</evidence>
<dbReference type="PRINTS" id="PR00110">
    <property type="entry name" value="ALPHAAMYLASE"/>
</dbReference>
<dbReference type="InterPro" id="IPR006046">
    <property type="entry name" value="Alpha_amylase"/>
</dbReference>
<dbReference type="SMART" id="SM00642">
    <property type="entry name" value="Aamy"/>
    <property type="match status" value="1"/>
</dbReference>
<evidence type="ECO:0000256" key="3">
    <source>
        <dbReference type="ARBA" id="ARBA00022723"/>
    </source>
</evidence>
<dbReference type="InterPro" id="IPR006047">
    <property type="entry name" value="GH13_cat_dom"/>
</dbReference>
<dbReference type="CDD" id="cd02859">
    <property type="entry name" value="E_set_AMPKbeta_like_N"/>
    <property type="match status" value="1"/>
</dbReference>
<accession>A0A017TEP4</accession>
<dbReference type="Gene3D" id="2.60.40.10">
    <property type="entry name" value="Immunoglobulins"/>
    <property type="match status" value="1"/>
</dbReference>
<dbReference type="AlphaFoldDB" id="A0A017TEP4"/>
<evidence type="ECO:0000256" key="7">
    <source>
        <dbReference type="SAM" id="SignalP"/>
    </source>
</evidence>
<protein>
    <submittedName>
        <fullName evidence="9">Alpha-amylase</fullName>
    </submittedName>
</protein>
<gene>
    <name evidence="9" type="ORF">CAP_8215</name>
</gene>
<dbReference type="PANTHER" id="PTHR10357:SF215">
    <property type="entry name" value="ALPHA-AMYLASE 1"/>
    <property type="match status" value="1"/>
</dbReference>
<dbReference type="InterPro" id="IPR013783">
    <property type="entry name" value="Ig-like_fold"/>
</dbReference>
<dbReference type="Proteomes" id="UP000019678">
    <property type="component" value="Unassembled WGS sequence"/>
</dbReference>
<dbReference type="InterPro" id="IPR014756">
    <property type="entry name" value="Ig_E-set"/>
</dbReference>
<keyword evidence="3" id="KW-0479">Metal-binding</keyword>
<comment type="cofactor">
    <cofactor evidence="1">
        <name>Ca(2+)</name>
        <dbReference type="ChEBI" id="CHEBI:29108"/>
    </cofactor>
</comment>
<dbReference type="GO" id="GO:0046872">
    <property type="term" value="F:metal ion binding"/>
    <property type="evidence" value="ECO:0007669"/>
    <property type="project" value="UniProtKB-KW"/>
</dbReference>
<dbReference type="EMBL" id="ASRX01000008">
    <property type="protein sequence ID" value="EYF07714.1"/>
    <property type="molecule type" value="Genomic_DNA"/>
</dbReference>
<feature type="region of interest" description="Disordered" evidence="6">
    <location>
        <begin position="37"/>
        <end position="84"/>
    </location>
</feature>
<dbReference type="InterPro" id="IPR017853">
    <property type="entry name" value="GH"/>
</dbReference>
<name>A0A017TEP4_9BACT</name>
<keyword evidence="10" id="KW-1185">Reference proteome</keyword>
<dbReference type="GO" id="GO:0004556">
    <property type="term" value="F:alpha-amylase activity"/>
    <property type="evidence" value="ECO:0007669"/>
    <property type="project" value="InterPro"/>
</dbReference>
<dbReference type="SUPFAM" id="SSF51011">
    <property type="entry name" value="Glycosyl hydrolase domain"/>
    <property type="match status" value="1"/>
</dbReference>
<dbReference type="PANTHER" id="PTHR10357">
    <property type="entry name" value="ALPHA-AMYLASE FAMILY MEMBER"/>
    <property type="match status" value="1"/>
</dbReference>
<feature type="compositionally biased region" description="Gly residues" evidence="6">
    <location>
        <begin position="51"/>
        <end position="78"/>
    </location>
</feature>
<evidence type="ECO:0000256" key="6">
    <source>
        <dbReference type="SAM" id="MobiDB-lite"/>
    </source>
</evidence>
<comment type="similarity">
    <text evidence="2 5">Belongs to the glycosyl hydrolase 13 family.</text>
</comment>
<dbReference type="Gene3D" id="2.60.40.1180">
    <property type="entry name" value="Golgi alpha-mannosidase II"/>
    <property type="match status" value="1"/>
</dbReference>
<sequence>MRTSLSPLTALALVGGLLGMSLAAACNDDTLLDRYPPGTGAFDPGTIPPGSGSGSGYGAGGPGTGAGEPGTGGGGGIIDPGPPQCDDEFKRCTHEFTYQGTGNETSVEVRGSYTPGGWDVGVPMTNQGGVWTATVTVPYEQQVQYKLVIDGSNWIADPDNPEQVSDGFGGYNSLLLPVTCDPWTCQELPGTFNWRDAVLYFVFVDRFLDGNPANNGSNPSNVQDAARYQGGDWAGVRQKIADGYFTELGVNVLWLTVPMDNTELAGQGNSEPYFYTAYHGYWPKDLTKTEERFGTLQEFQQLVEEAHAAGLKVIVDYAMNHVHSSSPVYQQNPGWFWANANDNGGNCICGDGCSWDGDPGKKCWFTSYLPDFNFTVQAARDWSVENAVGWIQQTGIDGYRLDAVKHIEDQWILDLRARVTSEIESATGEHFYMVGETFTGDRGVIGHYVDSYSMLDGQFDFPLRASIVRTILMRQGSMNELVNEMNISDGAFSNGIMSTFIGNHDVPRSIHFAQDTPLWNDNWAGGRERGWENQPGLPGGLSAFERLANGFTLIYTTKGVPLMYYGDEVGLAGAGDPDNRRFMQWSGYSAGQTKLLNHVKKLGSIRAAHPALRRGTRQTLTVTADTLAYAMTGGGETVYVAINRSDAATQVGGLPSGAFTDLLTSATVNGPSVSVPARSALILAP</sequence>
<evidence type="ECO:0000313" key="10">
    <source>
        <dbReference type="Proteomes" id="UP000019678"/>
    </source>
</evidence>
<dbReference type="SUPFAM" id="SSF51445">
    <property type="entry name" value="(Trans)glycosidases"/>
    <property type="match status" value="1"/>
</dbReference>
<evidence type="ECO:0000256" key="5">
    <source>
        <dbReference type="RuleBase" id="RU003615"/>
    </source>
</evidence>